<sequence length="279" mass="32958">MEQPPFIREQGTYKDFLFFPQPFTYENDFFYSERKEGKEEIDRWIANEKAGEADFPRRLFLYRTFMQAMHIKQVAKEASGKVVLVVVGHMHKHDIENILKENEDIELVQSSSYGYPSDQEINNNIEQMDRSFILAFNLLGVQASHGVDWDWMRVLIEEFQGNIAETILFQTRLDVLTNKITPEAAIHQYQTALDSVEDNKRFSFQRDVEGDRVDTYYDPFGGVSIKIRLFIELAREYYKLSHLQRVEELKEHILNLDEMNSLKKLQIQGYWEKHLLGES</sequence>
<evidence type="ECO:0000313" key="2">
    <source>
        <dbReference type="Proteomes" id="UP000318521"/>
    </source>
</evidence>
<organism evidence="1 2">
    <name type="scientific">Alkalicoccobacillus porphyridii</name>
    <dbReference type="NCBI Taxonomy" id="2597270"/>
    <lineage>
        <taxon>Bacteria</taxon>
        <taxon>Bacillati</taxon>
        <taxon>Bacillota</taxon>
        <taxon>Bacilli</taxon>
        <taxon>Bacillales</taxon>
        <taxon>Bacillaceae</taxon>
        <taxon>Alkalicoccobacillus</taxon>
    </lineage>
</organism>
<gene>
    <name evidence="1" type="ORF">FN960_14220</name>
</gene>
<proteinExistence type="predicted"/>
<comment type="caution">
    <text evidence="1">The sequence shown here is derived from an EMBL/GenBank/DDBJ whole genome shotgun (WGS) entry which is preliminary data.</text>
</comment>
<reference evidence="1 2" key="1">
    <citation type="submission" date="2019-07" db="EMBL/GenBank/DDBJ databases">
        <authorList>
            <person name="Park Y.J."/>
            <person name="Jeong S.E."/>
            <person name="Jung H.S."/>
        </authorList>
    </citation>
    <scope>NUCLEOTIDE SEQUENCE [LARGE SCALE GENOMIC DNA]</scope>
    <source>
        <strain evidence="2">P16(2019)</strain>
    </source>
</reference>
<dbReference type="AlphaFoldDB" id="A0A553ZX66"/>
<evidence type="ECO:0000313" key="1">
    <source>
        <dbReference type="EMBL" id="TSB46049.1"/>
    </source>
</evidence>
<dbReference type="Proteomes" id="UP000318521">
    <property type="component" value="Unassembled WGS sequence"/>
</dbReference>
<accession>A0A553ZX66</accession>
<name>A0A553ZX66_9BACI</name>
<dbReference type="OrthoDB" id="9769726at2"/>
<keyword evidence="2" id="KW-1185">Reference proteome</keyword>
<dbReference type="RefSeq" id="WP_143849389.1">
    <property type="nucleotide sequence ID" value="NZ_VLXZ01000008.1"/>
</dbReference>
<protein>
    <submittedName>
        <fullName evidence="1">Uncharacterized protein</fullName>
    </submittedName>
</protein>
<dbReference type="EMBL" id="VLXZ01000008">
    <property type="protein sequence ID" value="TSB46049.1"/>
    <property type="molecule type" value="Genomic_DNA"/>
</dbReference>